<feature type="domain" description="BsuBI/PstI restriction endonuclease" evidence="1">
    <location>
        <begin position="196"/>
        <end position="347"/>
    </location>
</feature>
<dbReference type="AlphaFoldDB" id="A0AAU7VZW4"/>
<reference evidence="3" key="1">
    <citation type="submission" date="2024-06" db="EMBL/GenBank/DDBJ databases">
        <title>Draft genome sequence of Microbacterium sp. strain A8/3-1, isolated from Oxytropis tragacanthoides Fisch. ex DC. Root nodules in the Altai region of Russia.</title>
        <authorList>
            <person name="Sazanova A."/>
            <person name="Guro P."/>
            <person name="Kuznetsova I."/>
            <person name="Belimov A."/>
            <person name="Safronova V."/>
        </authorList>
    </citation>
    <scope>NUCLEOTIDE SEQUENCE</scope>
    <source>
        <strain evidence="3">A8/3-1</strain>
    </source>
</reference>
<evidence type="ECO:0000313" key="3">
    <source>
        <dbReference type="EMBL" id="XBX79271.1"/>
    </source>
</evidence>
<dbReference type="InterPro" id="IPR009528">
    <property type="entry name" value="Restrct_endonuc_II_BsuBI_C"/>
</dbReference>
<dbReference type="GO" id="GO:0009307">
    <property type="term" value="P:DNA restriction-modification system"/>
    <property type="evidence" value="ECO:0007669"/>
    <property type="project" value="InterPro"/>
</dbReference>
<dbReference type="EMBL" id="CP158357">
    <property type="protein sequence ID" value="XBX79271.1"/>
    <property type="molecule type" value="Genomic_DNA"/>
</dbReference>
<proteinExistence type="predicted"/>
<dbReference type="InterPro" id="IPR041963">
    <property type="entry name" value="BsuBI/PstI_C_sf"/>
</dbReference>
<sequence length="372" mass="40855">MVSLRPIITRELAEQRLRRIFSREAFDADLSSPISAAGVVAMIYVGAVDGTDIVWARPSTALWMQEEVLATGTSDAQRIAWGKAAMRGSKAVSNLVGSWGLTFQPWYAQDSRESLRDDSWNSLYDNNAMVSKPGVKTTSSGPRWALADHFADLFDPQLVGDDLDAAILAWIDTHMTTSARARAMAVRERAQAVDAVKVILPNGSVRLLEPGAASLILKGVVEEWAPRKLLNPLVLAISEPGEKQAYVDEQRLQRLGLAISVTQLLPDALLFDGGPGGRFWVIEAVHSDGPIDERRKAQLIEWAAAQRIPPDQLAFLTAFESRNADPARRRLKDLAAGTFAWFRDEPDYELQWDTIDTTGTLAPVTPLRPGSS</sequence>
<dbReference type="InterPro" id="IPR041962">
    <property type="entry name" value="BsuBI/PstI_N_sf"/>
</dbReference>
<evidence type="ECO:0000259" key="1">
    <source>
        <dbReference type="Pfam" id="PF06616"/>
    </source>
</evidence>
<keyword evidence="3" id="KW-0540">Nuclease</keyword>
<dbReference type="Gene3D" id="1.10.10.1820">
    <property type="entry name" value="BsuBI/PstI restriction endonuclease-like"/>
    <property type="match status" value="1"/>
</dbReference>
<dbReference type="RefSeq" id="WP_350352347.1">
    <property type="nucleotide sequence ID" value="NZ_CP158357.1"/>
</dbReference>
<dbReference type="GO" id="GO:0003677">
    <property type="term" value="F:DNA binding"/>
    <property type="evidence" value="ECO:0007669"/>
    <property type="project" value="InterPro"/>
</dbReference>
<organism evidence="3">
    <name type="scientific">Microbacterium sp. A8/3-1</name>
    <dbReference type="NCBI Taxonomy" id="3160749"/>
    <lineage>
        <taxon>Bacteria</taxon>
        <taxon>Bacillati</taxon>
        <taxon>Actinomycetota</taxon>
        <taxon>Actinomycetes</taxon>
        <taxon>Micrococcales</taxon>
        <taxon>Microbacteriaceae</taxon>
        <taxon>Microbacterium</taxon>
    </lineage>
</organism>
<gene>
    <name evidence="3" type="ORF">ABS642_04040</name>
</gene>
<accession>A0AAU7VZW4</accession>
<evidence type="ECO:0000259" key="2">
    <source>
        <dbReference type="Pfam" id="PF17728"/>
    </source>
</evidence>
<feature type="domain" description="BsuBI/PstI restriction endonuclease HTH" evidence="2">
    <location>
        <begin position="36"/>
        <end position="184"/>
    </location>
</feature>
<keyword evidence="3" id="KW-0255">Endonuclease</keyword>
<protein>
    <submittedName>
        <fullName evidence="3">BsuBI/PstI family type II restriction endonuclease</fullName>
    </submittedName>
</protein>
<dbReference type="InterPro" id="IPR041454">
    <property type="entry name" value="BsuBI/PstI_N"/>
</dbReference>
<dbReference type="Pfam" id="PF17728">
    <property type="entry name" value="BsuBI_PstI_RE_N"/>
    <property type="match status" value="1"/>
</dbReference>
<keyword evidence="3" id="KW-0378">Hydrolase</keyword>
<dbReference type="GO" id="GO:0009036">
    <property type="term" value="F:type II site-specific deoxyribonuclease activity"/>
    <property type="evidence" value="ECO:0007669"/>
    <property type="project" value="InterPro"/>
</dbReference>
<dbReference type="GO" id="GO:0000287">
    <property type="term" value="F:magnesium ion binding"/>
    <property type="evidence" value="ECO:0007669"/>
    <property type="project" value="InterPro"/>
</dbReference>
<name>A0AAU7VZW4_9MICO</name>
<dbReference type="Gene3D" id="3.40.1350.80">
    <property type="match status" value="1"/>
</dbReference>
<dbReference type="Pfam" id="PF06616">
    <property type="entry name" value="BsuBI_PstI_RE"/>
    <property type="match status" value="1"/>
</dbReference>